<accession>A0A1Y2CH85</accession>
<evidence type="ECO:0000313" key="3">
    <source>
        <dbReference type="Proteomes" id="UP000193642"/>
    </source>
</evidence>
<dbReference type="GO" id="GO:0019901">
    <property type="term" value="F:protein kinase binding"/>
    <property type="evidence" value="ECO:0007669"/>
    <property type="project" value="InterPro"/>
</dbReference>
<dbReference type="PANTHER" id="PTHR15615">
    <property type="match status" value="1"/>
</dbReference>
<dbReference type="EMBL" id="MCGO01000019">
    <property type="protein sequence ID" value="ORY45675.1"/>
    <property type="molecule type" value="Genomic_DNA"/>
</dbReference>
<protein>
    <recommendedName>
        <fullName evidence="4">Cyclin N-terminal domain-containing protein</fullName>
    </recommendedName>
</protein>
<comment type="caution">
    <text evidence="2">The sequence shown here is derived from an EMBL/GenBank/DDBJ whole genome shotgun (WGS) entry which is preliminary data.</text>
</comment>
<dbReference type="SUPFAM" id="SSF47954">
    <property type="entry name" value="Cyclin-like"/>
    <property type="match status" value="1"/>
</dbReference>
<dbReference type="Gene3D" id="1.10.472.10">
    <property type="entry name" value="Cyclin-like"/>
    <property type="match status" value="1"/>
</dbReference>
<feature type="region of interest" description="Disordered" evidence="1">
    <location>
        <begin position="261"/>
        <end position="298"/>
    </location>
</feature>
<feature type="region of interest" description="Disordered" evidence="1">
    <location>
        <begin position="320"/>
        <end position="343"/>
    </location>
</feature>
<name>A0A1Y2CH85_9FUNG</name>
<keyword evidence="3" id="KW-1185">Reference proteome</keyword>
<dbReference type="OrthoDB" id="286814at2759"/>
<evidence type="ECO:0000313" key="2">
    <source>
        <dbReference type="EMBL" id="ORY45675.1"/>
    </source>
</evidence>
<feature type="compositionally biased region" description="Basic and acidic residues" evidence="1">
    <location>
        <begin position="285"/>
        <end position="297"/>
    </location>
</feature>
<dbReference type="InterPro" id="IPR013922">
    <property type="entry name" value="Cyclin_PHO80-like"/>
</dbReference>
<dbReference type="AlphaFoldDB" id="A0A1Y2CH85"/>
<proteinExistence type="predicted"/>
<dbReference type="Pfam" id="PF08613">
    <property type="entry name" value="Cyclin"/>
    <property type="match status" value="1"/>
</dbReference>
<feature type="region of interest" description="Disordered" evidence="1">
    <location>
        <begin position="202"/>
        <end position="245"/>
    </location>
</feature>
<dbReference type="PANTHER" id="PTHR15615:SF108">
    <property type="entry name" value="PROTEIN CNPPD1"/>
    <property type="match status" value="1"/>
</dbReference>
<dbReference type="InterPro" id="IPR036915">
    <property type="entry name" value="Cyclin-like_sf"/>
</dbReference>
<reference evidence="2 3" key="1">
    <citation type="submission" date="2016-07" db="EMBL/GenBank/DDBJ databases">
        <title>Pervasive Adenine N6-methylation of Active Genes in Fungi.</title>
        <authorList>
            <consortium name="DOE Joint Genome Institute"/>
            <person name="Mondo S.J."/>
            <person name="Dannebaum R.O."/>
            <person name="Kuo R.C."/>
            <person name="Labutti K."/>
            <person name="Haridas S."/>
            <person name="Kuo A."/>
            <person name="Salamov A."/>
            <person name="Ahrendt S.R."/>
            <person name="Lipzen A."/>
            <person name="Sullivan W."/>
            <person name="Andreopoulos W.B."/>
            <person name="Clum A."/>
            <person name="Lindquist E."/>
            <person name="Daum C."/>
            <person name="Ramamoorthy G.K."/>
            <person name="Gryganskyi A."/>
            <person name="Culley D."/>
            <person name="Magnuson J.K."/>
            <person name="James T.Y."/>
            <person name="O'Malley M.A."/>
            <person name="Stajich J.E."/>
            <person name="Spatafora J.W."/>
            <person name="Visel A."/>
            <person name="Grigoriev I.V."/>
        </authorList>
    </citation>
    <scope>NUCLEOTIDE SEQUENCE [LARGE SCALE GENOMIC DNA]</scope>
    <source>
        <strain evidence="2 3">JEL800</strain>
    </source>
</reference>
<feature type="compositionally biased region" description="Basic and acidic residues" evidence="1">
    <location>
        <begin position="230"/>
        <end position="244"/>
    </location>
</feature>
<organism evidence="2 3">
    <name type="scientific">Rhizoclosmatium globosum</name>
    <dbReference type="NCBI Taxonomy" id="329046"/>
    <lineage>
        <taxon>Eukaryota</taxon>
        <taxon>Fungi</taxon>
        <taxon>Fungi incertae sedis</taxon>
        <taxon>Chytridiomycota</taxon>
        <taxon>Chytridiomycota incertae sedis</taxon>
        <taxon>Chytridiomycetes</taxon>
        <taxon>Chytridiales</taxon>
        <taxon>Chytriomycetaceae</taxon>
        <taxon>Rhizoclosmatium</taxon>
    </lineage>
</organism>
<dbReference type="Proteomes" id="UP000193642">
    <property type="component" value="Unassembled WGS sequence"/>
</dbReference>
<evidence type="ECO:0008006" key="4">
    <source>
        <dbReference type="Google" id="ProtNLM"/>
    </source>
</evidence>
<gene>
    <name evidence="2" type="ORF">BCR33DRAFT_716321</name>
</gene>
<dbReference type="CDD" id="cd20557">
    <property type="entry name" value="CYCLIN_ScPCL1-like"/>
    <property type="match status" value="1"/>
</dbReference>
<sequence>MEKSSKQISNLLDLSLGAADAAFALADVVAFTITHHIPCNLDVETTLRQFAKNAIEMTQATSQIMLSSLTYADRYFSRPEKERFPIDTPNIHYRVFLAVILTGYKYCADAKPVANVAWVQVCEDIFTLAEINKLEMDFLQVIQYGVLVEDEETQQRWLDTIQELTEKADTFMMVKISDKDAISSILSSTGAMSSSCSLMNDTATRSRTGSIQSSSSTSSALSSRSNRSRQSMDRGSVRSYDSKRGSSFQLNGLMEKLKVTKSTTDVKAKSKPLVMNPKPLQVKSLKQEESGTSKENSEAAEVLGSMTWRGWKQFWTRVKPRIAPTQPTPKEKPTESNGATSTS</sequence>
<feature type="compositionally biased region" description="Low complexity" evidence="1">
    <location>
        <begin position="205"/>
        <end position="229"/>
    </location>
</feature>
<evidence type="ECO:0000256" key="1">
    <source>
        <dbReference type="SAM" id="MobiDB-lite"/>
    </source>
</evidence>
<dbReference type="STRING" id="329046.A0A1Y2CH85"/>